<evidence type="ECO:0000313" key="2">
    <source>
        <dbReference type="Proteomes" id="UP000318420"/>
    </source>
</evidence>
<accession>A0A514A1L7</accession>
<gene>
    <name evidence="1" type="ORF">LAh10_104</name>
</gene>
<keyword evidence="2" id="KW-1185">Reference proteome</keyword>
<dbReference type="Proteomes" id="UP000318420">
    <property type="component" value="Segment"/>
</dbReference>
<dbReference type="EMBL" id="MK838116">
    <property type="protein sequence ID" value="QDH47173.1"/>
    <property type="molecule type" value="Genomic_DNA"/>
</dbReference>
<proteinExistence type="predicted"/>
<evidence type="ECO:0000313" key="1">
    <source>
        <dbReference type="EMBL" id="QDH47173.1"/>
    </source>
</evidence>
<organism evidence="1 2">
    <name type="scientific">Aeromonas phage LAh10</name>
    <dbReference type="NCBI Taxonomy" id="2591025"/>
    <lineage>
        <taxon>Viruses</taxon>
        <taxon>Duplodnaviria</taxon>
        <taxon>Heunggongvirae</taxon>
        <taxon>Uroviricota</taxon>
        <taxon>Caudoviricetes</taxon>
        <taxon>Chimalliviridae</taxon>
        <taxon>Ludhianavirus</taxon>
        <taxon>Ludhianavirus LAh10</taxon>
    </lineage>
</organism>
<reference evidence="1 2" key="1">
    <citation type="submission" date="2019-04" db="EMBL/GenBank/DDBJ databases">
        <title>Novel bacteriophages capable of disrupting biofilms from clinical strains of Aeromonas hydrophila with intrinsic antibiotic resistance.</title>
        <authorList>
            <person name="Kabwe M."/>
            <person name="Brown T.L."/>
            <person name="Speirs L."/>
            <person name="Ku H."/>
            <person name="Leach M."/>
            <person name="Chan H.T."/>
            <person name="Petrovski S."/>
            <person name="Lock P."/>
            <person name="Tucci J."/>
        </authorList>
    </citation>
    <scope>NUCLEOTIDE SEQUENCE [LARGE SCALE GENOMIC DNA]</scope>
</reference>
<protein>
    <submittedName>
        <fullName evidence="1">Uncharacterized protein</fullName>
    </submittedName>
</protein>
<sequence>MFKYLFGKMRLVDDQGESMKDDVLMVTRRCDSFQHREMAQSGKLIPFAGGFCGSALKPDNYFPGQFNGESISCRVKTDSFTAEEVKSELEEHDIYMAGLSPWETHGKKDKLYLTAIFVPKGTRPDKPRNPEIKGPDWVLKTPEEFCSEMKEVFDDPYYF</sequence>
<name>A0A514A1L7_9CAUD</name>